<evidence type="ECO:0008006" key="2">
    <source>
        <dbReference type="Google" id="ProtNLM"/>
    </source>
</evidence>
<evidence type="ECO:0000313" key="1">
    <source>
        <dbReference type="EMBL" id="EAK9939701.1"/>
    </source>
</evidence>
<accession>A0A5L8LNB2</accession>
<comment type="caution">
    <text evidence="1">The sequence shown here is derived from an EMBL/GenBank/DDBJ whole genome shotgun (WGS) entry which is preliminary data.</text>
</comment>
<proteinExistence type="predicted"/>
<dbReference type="SUPFAM" id="SSF48452">
    <property type="entry name" value="TPR-like"/>
    <property type="match status" value="1"/>
</dbReference>
<gene>
    <name evidence="1" type="ORF">A0Y42_02535</name>
</gene>
<sequence>MSDMLNVASKATISSSSKKKQSYEEGVLTEVEENPWCLVDLGRNFPCSGIKIYNLKIIDNLKVEVSSDLKEWYELSISSQNDNELYFQILSQIQTRYIRVSCAGYACLEFSKLEAYVTDLIVSARDDALGSRMYALVNGMIIAKKIGFNFGYVWKDIYFDWQSSDDNAAGMEVDPENLVFNEDFIQNYSYKNYLSVGKPLALKDKNINSLKQKPYDNPWGYYAPLGYDFDDYSDENYRKDFKECFFEIHFHKNIQVMFDEVEKLALKLGQFVSFHLRGVDIIYGSASKIYHKACYYKVFPYEIALEGIKQELKSNKKVLLFGDDLKLLAEIKKYFQDDSIIIVDELIDRKKSTATQNAFFEIYLMSKSQKIYRAGSSLFSRFAHAISNAKMVNIFKDYSRQERFEWILKNINILSLEPFHRKAYSYFCLYLLSKELKLSLDQSLKYINLAIENYPDNYLFYSLYLIDCYVEKNDLEKVEELTRKSLLLDKNAFFKSLFMNYGGLVNNKEMVNIIEFSKRNNLDENHPFFCYLIAKIYCFKKNYTKVVEICKELVRYEFVYKNEVIKILFESQRYIIEKQTQDLQICNTKLNELNCMSKSSLSSDKQKIAKLQSQLNFVKLNGTAIERVKNHLTYKIGFLIVRNSKNFTTILTTPFKIFLVYLCHISSNEVKPNLKEYPDYQEALKLQNSKEYKYGKAFIKAHKKWYKGGYIRLFKELRKIK</sequence>
<dbReference type="Gene3D" id="3.40.50.11350">
    <property type="match status" value="1"/>
</dbReference>
<dbReference type="AlphaFoldDB" id="A0A5L8LNB2"/>
<protein>
    <recommendedName>
        <fullName evidence="2">Sugar transferase</fullName>
    </recommendedName>
</protein>
<dbReference type="InterPro" id="IPR011990">
    <property type="entry name" value="TPR-like_helical_dom_sf"/>
</dbReference>
<dbReference type="Gene3D" id="1.25.40.10">
    <property type="entry name" value="Tetratricopeptide repeat domain"/>
    <property type="match status" value="1"/>
</dbReference>
<dbReference type="Gene3D" id="2.60.120.260">
    <property type="entry name" value="Galactose-binding domain-like"/>
    <property type="match status" value="1"/>
</dbReference>
<name>A0A5L8LNB2_CAMLA</name>
<dbReference type="SUPFAM" id="SSF49785">
    <property type="entry name" value="Galactose-binding domain-like"/>
    <property type="match status" value="1"/>
</dbReference>
<reference evidence="1" key="1">
    <citation type="submission" date="2018-05" db="EMBL/GenBank/DDBJ databases">
        <authorList>
            <consortium name="PulseNet: The National Subtyping Network for Foodborne Disease Surveillance"/>
            <person name="Tarr C.L."/>
            <person name="Trees E."/>
            <person name="Katz L.S."/>
            <person name="Carleton-Romer H.A."/>
            <person name="Stroika S."/>
            <person name="Kucerova Z."/>
            <person name="Roache K.F."/>
            <person name="Sabol A.L."/>
            <person name="Besser J."/>
            <person name="Gerner-Smidt P."/>
        </authorList>
    </citation>
    <scope>NUCLEOTIDE SEQUENCE</scope>
    <source>
        <strain evidence="1">2008D-7097</strain>
    </source>
</reference>
<organism evidence="1">
    <name type="scientific">Campylobacter lari</name>
    <dbReference type="NCBI Taxonomy" id="201"/>
    <lineage>
        <taxon>Bacteria</taxon>
        <taxon>Pseudomonadati</taxon>
        <taxon>Campylobacterota</taxon>
        <taxon>Epsilonproteobacteria</taxon>
        <taxon>Campylobacterales</taxon>
        <taxon>Campylobacteraceae</taxon>
        <taxon>Campylobacter</taxon>
    </lineage>
</organism>
<dbReference type="EMBL" id="AACKMK010000002">
    <property type="protein sequence ID" value="EAK9939701.1"/>
    <property type="molecule type" value="Genomic_DNA"/>
</dbReference>
<dbReference type="InterPro" id="IPR008979">
    <property type="entry name" value="Galactose-bd-like_sf"/>
</dbReference>